<gene>
    <name evidence="1" type="ORF">ACFFX0_20420</name>
</gene>
<comment type="caution">
    <text evidence="1">The sequence shown here is derived from an EMBL/GenBank/DDBJ whole genome shotgun (WGS) entry which is preliminary data.</text>
</comment>
<evidence type="ECO:0000313" key="1">
    <source>
        <dbReference type="EMBL" id="MFB9073432.1"/>
    </source>
</evidence>
<organism evidence="1 2">
    <name type="scientific">Citricoccus parietis</name>
    <dbReference type="NCBI Taxonomy" id="592307"/>
    <lineage>
        <taxon>Bacteria</taxon>
        <taxon>Bacillati</taxon>
        <taxon>Actinomycetota</taxon>
        <taxon>Actinomycetes</taxon>
        <taxon>Micrococcales</taxon>
        <taxon>Micrococcaceae</taxon>
        <taxon>Citricoccus</taxon>
    </lineage>
</organism>
<sequence length="61" mass="6703">MRSLACGPSSVRCGRAKQLVCEPSHSVLVESTGWSTGRTIEIWANVREIRTWACTNGAPER</sequence>
<dbReference type="EMBL" id="JBHMFI010000001">
    <property type="protein sequence ID" value="MFB9073432.1"/>
    <property type="molecule type" value="Genomic_DNA"/>
</dbReference>
<keyword evidence="2" id="KW-1185">Reference proteome</keyword>
<accession>A0ABV5G3C8</accession>
<evidence type="ECO:0008006" key="3">
    <source>
        <dbReference type="Google" id="ProtNLM"/>
    </source>
</evidence>
<reference evidence="1 2" key="1">
    <citation type="submission" date="2024-09" db="EMBL/GenBank/DDBJ databases">
        <authorList>
            <person name="Sun Q."/>
            <person name="Mori K."/>
        </authorList>
    </citation>
    <scope>NUCLEOTIDE SEQUENCE [LARGE SCALE GENOMIC DNA]</scope>
    <source>
        <strain evidence="1 2">CCM 7609</strain>
    </source>
</reference>
<evidence type="ECO:0000313" key="2">
    <source>
        <dbReference type="Proteomes" id="UP001589575"/>
    </source>
</evidence>
<name>A0ABV5G3C8_9MICC</name>
<proteinExistence type="predicted"/>
<dbReference type="Proteomes" id="UP001589575">
    <property type="component" value="Unassembled WGS sequence"/>
</dbReference>
<protein>
    <recommendedName>
        <fullName evidence="3">SRCR domain-containing protein</fullName>
    </recommendedName>
</protein>